<protein>
    <recommendedName>
        <fullName evidence="3">C2 NT-type domain-containing protein</fullName>
    </recommendedName>
</protein>
<evidence type="ECO:0000259" key="3">
    <source>
        <dbReference type="PROSITE" id="PS51840"/>
    </source>
</evidence>
<feature type="coiled-coil region" evidence="1">
    <location>
        <begin position="742"/>
        <end position="818"/>
    </location>
</feature>
<keyword evidence="1" id="KW-0175">Coiled coil</keyword>
<feature type="domain" description="C2 NT-type" evidence="3">
    <location>
        <begin position="9"/>
        <end position="145"/>
    </location>
</feature>
<dbReference type="SUPFAM" id="SSF57997">
    <property type="entry name" value="Tropomyosin"/>
    <property type="match status" value="1"/>
</dbReference>
<dbReference type="PANTHER" id="PTHR47270">
    <property type="entry name" value="PROTEIN MLP1-LIKE"/>
    <property type="match status" value="1"/>
</dbReference>
<feature type="region of interest" description="Disordered" evidence="2">
    <location>
        <begin position="150"/>
        <end position="217"/>
    </location>
</feature>
<accession>A0A6N2KGA6</accession>
<feature type="coiled-coil region" evidence="1">
    <location>
        <begin position="551"/>
        <end position="592"/>
    </location>
</feature>
<proteinExistence type="predicted"/>
<feature type="coiled-coil region" evidence="1">
    <location>
        <begin position="665"/>
        <end position="713"/>
    </location>
</feature>
<name>A0A6N2KGA6_SALVM</name>
<evidence type="ECO:0000256" key="2">
    <source>
        <dbReference type="SAM" id="MobiDB-lite"/>
    </source>
</evidence>
<feature type="compositionally biased region" description="Polar residues" evidence="2">
    <location>
        <begin position="595"/>
        <end position="615"/>
    </location>
</feature>
<gene>
    <name evidence="4" type="ORF">SVIM_LOCUS40757</name>
</gene>
<reference evidence="4" key="1">
    <citation type="submission" date="2019-03" db="EMBL/GenBank/DDBJ databases">
        <authorList>
            <person name="Mank J."/>
            <person name="Almeida P."/>
        </authorList>
    </citation>
    <scope>NUCLEOTIDE SEQUENCE</scope>
    <source>
        <strain evidence="4">78183</strain>
    </source>
</reference>
<evidence type="ECO:0000313" key="4">
    <source>
        <dbReference type="EMBL" id="VFU23943.1"/>
    </source>
</evidence>
<feature type="compositionally biased region" description="Basic and acidic residues" evidence="2">
    <location>
        <begin position="151"/>
        <end position="191"/>
    </location>
</feature>
<dbReference type="PANTHER" id="PTHR47270:SF3">
    <property type="entry name" value="HYPOTETICAL PROTEIN"/>
    <property type="match status" value="1"/>
</dbReference>
<feature type="compositionally biased region" description="Low complexity" evidence="2">
    <location>
        <begin position="192"/>
        <end position="202"/>
    </location>
</feature>
<feature type="coiled-coil region" evidence="1">
    <location>
        <begin position="858"/>
        <end position="892"/>
    </location>
</feature>
<feature type="region of interest" description="Disordered" evidence="2">
    <location>
        <begin position="595"/>
        <end position="616"/>
    </location>
</feature>
<dbReference type="Pfam" id="PF10358">
    <property type="entry name" value="NT-C2"/>
    <property type="match status" value="1"/>
</dbReference>
<feature type="coiled-coil region" evidence="1">
    <location>
        <begin position="1226"/>
        <end position="1294"/>
    </location>
</feature>
<sequence length="1327" mass="151680">MFRLHRTRPAAKSSSGEKIDFRFSYFKAIQVPKGWDKLVVSIISVETGKTIVKTSKAGVRNGSCQWTENLSESIWNALQDDSSKEQEDCLFKFVVAMGSARSGILGEATANMASYMSSNDSVPVSFPLKKCSHGTILQVKIQCLTPRAKRIRDDQSKEKDSHKEDINADSQSHEVEIKSEESNGTIAKREGSYSSRDSTSTSLPQEHEKRPHNLILNCRKPVSLTRIHNTATIDSAEDFTRRESFSPSINLNGDEHPRISGKPNSASSQKSYPVGNPSESNHSSFKSPITHSENLSQEDTQEFAASSLRVSGSSKSILETAEDTIEDLRNEAKMWERNAMKLTLDMEALRKEYSEQSKKQEDLYMEMSAASAERDGLQKEVEHLKLLLEKSTAKPAALKDYTSHDEGAAQFLKELENDLMFQKESNANLSLQLTRSQESNAELEETIEKQKDEMNNLSALQSKFRDMENSIQMNLEKNRNLILHTQQLQESEKKLQAKVQALEQALEDKNLSIENESMNNRSFLDMETEYKCKLTAKEKEIASLKAITGGGENLIREIEALKVKLQELESDCQELTDENLELLLKLKEKKKSSTDGVLSSTSFKSEGNGQESQMDTLEESMKKKLHREKENYHNISIQEIESLKTQLGVEVTELNMELGEKWAEIERLKASLLSKEDENGNLQKNLRELEANLSVLQNEKGEMEERMEIVTREGDIATKCLDDLRKDILVLSSSVDSHVSANKILERRSSELASVKQELEIRLSELKQENEELFAHITVLEGQITQLTDERKSTKLELENSKTQVQILQDQVSRLTNDLETQTIGLKQNLQQLHDQWSESQDEYDYLKRENLNLQASAESIVQECSSLQQSNGELERQKSELQVHCTHLEEKLRESHRRFADCSRRVAVLEENMYLEKMVEVESLQREAGDLTRQLSATQVDRERIASEAVDEVSGLCAVIAKIESELNTSQIESNKRVQGLMGELAASNQNQEILKVDNGRMSKLLTNYISCEENFKTTLSDLELKLTVSEYERQQVMEESTKLRAQFLEIGSLQDEVVALKNELNAIKCEKEKLENSFRLVSEECKELKIEKSSFIEKITILQKAVTELEDSRQKRVSLEEKLLRMEGDLMAKEAFCEQYAEINSELTRIRRANKQLQQQIRQVEEDKLVCLTRTQSLEGEVMFLKEQQQNQRDSERRNSYTNRLQEGDYGYKIPDGVDLASKSRSLEENLAKALEENNSYKIQLKRLKSDQGRKSFTRSRKSTAEGEVVPKEKFERAKSSLEAELRDIRERYFHMSLKYAEVEANREELVMKLKAYSSGKRWLR</sequence>
<feature type="region of interest" description="Disordered" evidence="2">
    <location>
        <begin position="1188"/>
        <end position="1210"/>
    </location>
</feature>
<dbReference type="PROSITE" id="PS51840">
    <property type="entry name" value="C2_NT"/>
    <property type="match status" value="1"/>
</dbReference>
<feature type="compositionally biased region" description="Polar residues" evidence="2">
    <location>
        <begin position="262"/>
        <end position="298"/>
    </location>
</feature>
<feature type="region of interest" description="Disordered" evidence="2">
    <location>
        <begin position="245"/>
        <end position="314"/>
    </location>
</feature>
<feature type="coiled-coil region" evidence="1">
    <location>
        <begin position="318"/>
        <end position="519"/>
    </location>
</feature>
<organism evidence="4">
    <name type="scientific">Salix viminalis</name>
    <name type="common">Common osier</name>
    <name type="synonym">Basket willow</name>
    <dbReference type="NCBI Taxonomy" id="40686"/>
    <lineage>
        <taxon>Eukaryota</taxon>
        <taxon>Viridiplantae</taxon>
        <taxon>Streptophyta</taxon>
        <taxon>Embryophyta</taxon>
        <taxon>Tracheophyta</taxon>
        <taxon>Spermatophyta</taxon>
        <taxon>Magnoliopsida</taxon>
        <taxon>eudicotyledons</taxon>
        <taxon>Gunneridae</taxon>
        <taxon>Pentapetalae</taxon>
        <taxon>rosids</taxon>
        <taxon>fabids</taxon>
        <taxon>Malpighiales</taxon>
        <taxon>Salicaceae</taxon>
        <taxon>Saliceae</taxon>
        <taxon>Salix</taxon>
    </lineage>
</organism>
<dbReference type="InterPro" id="IPR019448">
    <property type="entry name" value="NT-C2"/>
</dbReference>
<evidence type="ECO:0000256" key="1">
    <source>
        <dbReference type="SAM" id="Coils"/>
    </source>
</evidence>
<dbReference type="EMBL" id="CAADRP010000147">
    <property type="protein sequence ID" value="VFU23943.1"/>
    <property type="molecule type" value="Genomic_DNA"/>
</dbReference>
<feature type="coiled-coil region" evidence="1">
    <location>
        <begin position="1052"/>
        <end position="1172"/>
    </location>
</feature>